<evidence type="ECO:0000313" key="2">
    <source>
        <dbReference type="EMBL" id="SVB84071.1"/>
    </source>
</evidence>
<dbReference type="PANTHER" id="PTHR43685:SF2">
    <property type="entry name" value="GLYCOSYLTRANSFERASE 2-LIKE DOMAIN-CONTAINING PROTEIN"/>
    <property type="match status" value="1"/>
</dbReference>
<dbReference type="InterPro" id="IPR050834">
    <property type="entry name" value="Glycosyltransf_2"/>
</dbReference>
<dbReference type="Pfam" id="PF00535">
    <property type="entry name" value="Glycos_transf_2"/>
    <property type="match status" value="1"/>
</dbReference>
<dbReference type="PANTHER" id="PTHR43685">
    <property type="entry name" value="GLYCOSYLTRANSFERASE"/>
    <property type="match status" value="1"/>
</dbReference>
<accession>A0A382HC82</accession>
<dbReference type="SUPFAM" id="SSF53448">
    <property type="entry name" value="Nucleotide-diphospho-sugar transferases"/>
    <property type="match status" value="1"/>
</dbReference>
<evidence type="ECO:0000259" key="1">
    <source>
        <dbReference type="Pfam" id="PF00535"/>
    </source>
</evidence>
<reference evidence="2" key="1">
    <citation type="submission" date="2018-05" db="EMBL/GenBank/DDBJ databases">
        <authorList>
            <person name="Lanie J.A."/>
            <person name="Ng W.-L."/>
            <person name="Kazmierczak K.M."/>
            <person name="Andrzejewski T.M."/>
            <person name="Davidsen T.M."/>
            <person name="Wayne K.J."/>
            <person name="Tettelin H."/>
            <person name="Glass J.I."/>
            <person name="Rusch D."/>
            <person name="Podicherti R."/>
            <person name="Tsui H.-C.T."/>
            <person name="Winkler M.E."/>
        </authorList>
    </citation>
    <scope>NUCLEOTIDE SEQUENCE</scope>
</reference>
<gene>
    <name evidence="2" type="ORF">METZ01_LOCUS236925</name>
</gene>
<feature type="non-terminal residue" evidence="2">
    <location>
        <position position="280"/>
    </location>
</feature>
<proteinExistence type="predicted"/>
<feature type="domain" description="Glycosyltransferase 2-like" evidence="1">
    <location>
        <begin position="2"/>
        <end position="116"/>
    </location>
</feature>
<dbReference type="Gene3D" id="3.90.550.10">
    <property type="entry name" value="Spore Coat Polysaccharide Biosynthesis Protein SpsA, Chain A"/>
    <property type="match status" value="1"/>
</dbReference>
<name>A0A382HC82_9ZZZZ</name>
<dbReference type="EMBL" id="UINC01060017">
    <property type="protein sequence ID" value="SVB84071.1"/>
    <property type="molecule type" value="Genomic_DNA"/>
</dbReference>
<organism evidence="2">
    <name type="scientific">marine metagenome</name>
    <dbReference type="NCBI Taxonomy" id="408172"/>
    <lineage>
        <taxon>unclassified sequences</taxon>
        <taxon>metagenomes</taxon>
        <taxon>ecological metagenomes</taxon>
    </lineage>
</organism>
<dbReference type="InterPro" id="IPR001173">
    <property type="entry name" value="Glyco_trans_2-like"/>
</dbReference>
<sequence length="280" mass="31071">MFNAGPWIRETLESVAAQSCPVHECIVVSDGSTDNGPDIVRDVQRGGSLPLRLVEIEHAGVSVARNTGINAASGQYVALLDADDVWNERKLEYQLETLVRTGATMCTTGYALFDSETRKVLGVVAFRRADRAIRQWLALEGNGLLISSTVVIERSEVESLDGFDPRVSICEDLEFSVRMQDTGMVTVDRRVLVGYRVHAGQSHRWLEGVSGNTAVLYDLLPVERCGLPFARRCRSNLDAHVGYSLLVRGQPLKALGRLVKVLRRDPRRLVTLPLYALLRR</sequence>
<dbReference type="InterPro" id="IPR029044">
    <property type="entry name" value="Nucleotide-diphossugar_trans"/>
</dbReference>
<dbReference type="AlphaFoldDB" id="A0A382HC82"/>
<protein>
    <recommendedName>
        <fullName evidence="1">Glycosyltransferase 2-like domain-containing protein</fullName>
    </recommendedName>
</protein>
<dbReference type="CDD" id="cd00761">
    <property type="entry name" value="Glyco_tranf_GTA_type"/>
    <property type="match status" value="1"/>
</dbReference>